<dbReference type="InterPro" id="IPR036278">
    <property type="entry name" value="Sialidase_sf"/>
</dbReference>
<evidence type="ECO:0008006" key="3">
    <source>
        <dbReference type="Google" id="ProtNLM"/>
    </source>
</evidence>
<reference evidence="1 2" key="1">
    <citation type="submission" date="2022-08" db="EMBL/GenBank/DDBJ databases">
        <title>Reclassification of Massilia species as members of the genera Telluria, Duganella, Pseudoduganella, Mokoshia gen. nov. and Zemynaea gen. nov. using orthogonal and non-orthogonal genome-based approaches.</title>
        <authorList>
            <person name="Bowman J.P."/>
        </authorList>
    </citation>
    <scope>NUCLEOTIDE SEQUENCE [LARGE SCALE GENOMIC DNA]</scope>
    <source>
        <strain evidence="1 2">JCM 31661</strain>
    </source>
</reference>
<accession>A0ABT2AN92</accession>
<dbReference type="RefSeq" id="WP_258828723.1">
    <property type="nucleotide sequence ID" value="NZ_JANUHA010000010.1"/>
</dbReference>
<organism evidence="1 2">
    <name type="scientific">Massilia agri</name>
    <dbReference type="NCBI Taxonomy" id="1886785"/>
    <lineage>
        <taxon>Bacteria</taxon>
        <taxon>Pseudomonadati</taxon>
        <taxon>Pseudomonadota</taxon>
        <taxon>Betaproteobacteria</taxon>
        <taxon>Burkholderiales</taxon>
        <taxon>Oxalobacteraceae</taxon>
        <taxon>Telluria group</taxon>
        <taxon>Massilia</taxon>
    </lineage>
</organism>
<proteinExistence type="predicted"/>
<dbReference type="CDD" id="cd15482">
    <property type="entry name" value="Sialidase_non-viral"/>
    <property type="match status" value="1"/>
</dbReference>
<dbReference type="SUPFAM" id="SSF110296">
    <property type="entry name" value="Oligoxyloglucan reducing end-specific cellobiohydrolase"/>
    <property type="match status" value="1"/>
</dbReference>
<keyword evidence="2" id="KW-1185">Reference proteome</keyword>
<dbReference type="Proteomes" id="UP001206572">
    <property type="component" value="Unassembled WGS sequence"/>
</dbReference>
<gene>
    <name evidence="1" type="ORF">NX780_15230</name>
</gene>
<evidence type="ECO:0000313" key="1">
    <source>
        <dbReference type="EMBL" id="MCS0597701.1"/>
    </source>
</evidence>
<dbReference type="InterPro" id="IPR015943">
    <property type="entry name" value="WD40/YVTN_repeat-like_dom_sf"/>
</dbReference>
<protein>
    <recommendedName>
        <fullName evidence="3">Exo-alpha-sialidase</fullName>
    </recommendedName>
</protein>
<name>A0ABT2AN92_9BURK</name>
<sequence length="518" mass="56824">MDSIAGPYLLSRLSIIVTSPYRFILALLAALFISGCASMPETRLPVPKGPDEGAVIVRFLPNTESASQFMKNWHELIVEQEGGAERGPQFAIRPDLLASSRSATYVGALPPGRYRFVRFSSQSCGAICISANITVGEKFSRFEVQPQRLTDLGVIVQTPSPRERSVLLAHVASDDQALVDELVRETAPALTPMLGKPKLGWREDSVPKLMPELATYAKLASHGFVQPNEVAGGQVIFGTANGALGSWKPGQEREGQFDLGTNRSVEAVLVTAGGAWLAGGELSLLMQSDDQGRSWRSIRGKLPLGLVLDLHEWKGKVLLTMLSKEQVLVFSAPVGSADWRQLGRYQTDVSVFWDIPGVRPRSLLMDDYLVTTIPARKMVVNDLAAGTAEERELPGGVQIISASEDKVLRCRCVRGIAVNPWESSDMGKTWNPATLSRWIQQPVFRDRQHGVAFEGAVFSSAKLVRTVDGGKTWTPSMDLNFPITSMFYSRDRKAVYAATPYGSVWGSEDDGQTWKRMR</sequence>
<comment type="caution">
    <text evidence="1">The sequence shown here is derived from an EMBL/GenBank/DDBJ whole genome shotgun (WGS) entry which is preliminary data.</text>
</comment>
<dbReference type="EMBL" id="JANUHA010000010">
    <property type="protein sequence ID" value="MCS0597701.1"/>
    <property type="molecule type" value="Genomic_DNA"/>
</dbReference>
<dbReference type="Gene3D" id="2.130.10.10">
    <property type="entry name" value="YVTN repeat-like/Quinoprotein amine dehydrogenase"/>
    <property type="match status" value="1"/>
</dbReference>
<evidence type="ECO:0000313" key="2">
    <source>
        <dbReference type="Proteomes" id="UP001206572"/>
    </source>
</evidence>
<dbReference type="SUPFAM" id="SSF50939">
    <property type="entry name" value="Sialidases"/>
    <property type="match status" value="1"/>
</dbReference>